<feature type="compositionally biased region" description="Pro residues" evidence="1">
    <location>
        <begin position="501"/>
        <end position="511"/>
    </location>
</feature>
<feature type="compositionally biased region" description="Low complexity" evidence="1">
    <location>
        <begin position="484"/>
        <end position="500"/>
    </location>
</feature>
<dbReference type="InterPro" id="IPR011333">
    <property type="entry name" value="SKP1/BTB/POZ_sf"/>
</dbReference>
<organism evidence="2 3">
    <name type="scientific">Favolaschia claudopus</name>
    <dbReference type="NCBI Taxonomy" id="2862362"/>
    <lineage>
        <taxon>Eukaryota</taxon>
        <taxon>Fungi</taxon>
        <taxon>Dikarya</taxon>
        <taxon>Basidiomycota</taxon>
        <taxon>Agaricomycotina</taxon>
        <taxon>Agaricomycetes</taxon>
        <taxon>Agaricomycetidae</taxon>
        <taxon>Agaricales</taxon>
        <taxon>Marasmiineae</taxon>
        <taxon>Mycenaceae</taxon>
        <taxon>Favolaschia</taxon>
    </lineage>
</organism>
<evidence type="ECO:0000313" key="2">
    <source>
        <dbReference type="EMBL" id="KAK7064968.1"/>
    </source>
</evidence>
<evidence type="ECO:0000256" key="1">
    <source>
        <dbReference type="SAM" id="MobiDB-lite"/>
    </source>
</evidence>
<sequence length="519" mass="57422">MALQKACEDEWTLSGVKSTFTIPIPGSPTSEASGLFTDICGWGWRFSCIVSAASTTEPLRLLDANSDIPIPWRRISMYFDPYLISDVNYGKVTFHLETKNLVVMPHEHSFSHVVLPISSSSGNKVKRKSSASIRSISSHRVALQPYMYRGDAVELPTISIRVQFPTDLGMALPRPLDTSVEDALAETIQGADIIDMKFYAYTRAGFTSEGKGYVARPRSLFAKLGLLRGHSDSLDTYISGLTGTAGVKFAEAKMVDLDGDIGVEERFDDYDCMSDSDLDPDEEAERESEASISEDPSIVVEHQGLAFPDSNLASPMSPSQLLVTRRKGRMVVIKGHAFKTWHALLHYLYTNKITFRTPDGSQQRPSNVPKCSAKSMYRLADRFGLEDLKALALKSIKAQLSPDNIIHEVFSSFTSLYPEIMDLEVEFLLKHLSSLKEDMEKMLKDICGGMRPHSFLVLDKIIYRQDLESVLVELVEPQDALQASSCPPASSTPPRSISPGPRLPPPGPPTPNAEWPSLE</sequence>
<dbReference type="Proteomes" id="UP001362999">
    <property type="component" value="Unassembled WGS sequence"/>
</dbReference>
<keyword evidence="3" id="KW-1185">Reference proteome</keyword>
<evidence type="ECO:0000313" key="3">
    <source>
        <dbReference type="Proteomes" id="UP001362999"/>
    </source>
</evidence>
<reference evidence="2 3" key="1">
    <citation type="journal article" date="2024" name="J Genomics">
        <title>Draft genome sequencing and assembly of Favolaschia claudopus CIRM-BRFM 2984 isolated from oak limbs.</title>
        <authorList>
            <person name="Navarro D."/>
            <person name="Drula E."/>
            <person name="Chaduli D."/>
            <person name="Cazenave R."/>
            <person name="Ahrendt S."/>
            <person name="Wang J."/>
            <person name="Lipzen A."/>
            <person name="Daum C."/>
            <person name="Barry K."/>
            <person name="Grigoriev I.V."/>
            <person name="Favel A."/>
            <person name="Rosso M.N."/>
            <person name="Martin F."/>
        </authorList>
    </citation>
    <scope>NUCLEOTIDE SEQUENCE [LARGE SCALE GENOMIC DNA]</scope>
    <source>
        <strain evidence="2 3">CIRM-BRFM 2984</strain>
    </source>
</reference>
<comment type="caution">
    <text evidence="2">The sequence shown here is derived from an EMBL/GenBank/DDBJ whole genome shotgun (WGS) entry which is preliminary data.</text>
</comment>
<accession>A0AAW0EJP5</accession>
<feature type="compositionally biased region" description="Acidic residues" evidence="1">
    <location>
        <begin position="270"/>
        <end position="286"/>
    </location>
</feature>
<feature type="region of interest" description="Disordered" evidence="1">
    <location>
        <begin position="481"/>
        <end position="519"/>
    </location>
</feature>
<dbReference type="Gene3D" id="3.30.710.10">
    <property type="entry name" value="Potassium Channel Kv1.1, Chain A"/>
    <property type="match status" value="1"/>
</dbReference>
<feature type="region of interest" description="Disordered" evidence="1">
    <location>
        <begin position="270"/>
        <end position="295"/>
    </location>
</feature>
<dbReference type="AlphaFoldDB" id="A0AAW0EJP5"/>
<dbReference type="EMBL" id="JAWWNJ010000001">
    <property type="protein sequence ID" value="KAK7064968.1"/>
    <property type="molecule type" value="Genomic_DNA"/>
</dbReference>
<gene>
    <name evidence="2" type="ORF">R3P38DRAFT_2595342</name>
</gene>
<protein>
    <submittedName>
        <fullName evidence="2">Uncharacterized protein</fullName>
    </submittedName>
</protein>
<name>A0AAW0EJP5_9AGAR</name>
<proteinExistence type="predicted"/>